<dbReference type="PROSITE" id="PS50267">
    <property type="entry name" value="NA_NEUROTRAN_SYMP_3"/>
    <property type="match status" value="1"/>
</dbReference>
<feature type="compositionally biased region" description="Polar residues" evidence="7">
    <location>
        <begin position="1246"/>
        <end position="1255"/>
    </location>
</feature>
<comment type="caution">
    <text evidence="10">The sequence shown here is derived from an EMBL/GenBank/DDBJ whole genome shotgun (WGS) entry which is preliminary data.</text>
</comment>
<reference evidence="11" key="1">
    <citation type="journal article" date="2017" name="bioRxiv">
        <title>Comparative analysis of the genomes of Stylophora pistillata and Acropora digitifera provides evidence for extensive differences between species of corals.</title>
        <authorList>
            <person name="Voolstra C.R."/>
            <person name="Li Y."/>
            <person name="Liew Y.J."/>
            <person name="Baumgarten S."/>
            <person name="Zoccola D."/>
            <person name="Flot J.-F."/>
            <person name="Tambutte S."/>
            <person name="Allemand D."/>
            <person name="Aranda M."/>
        </authorList>
    </citation>
    <scope>NUCLEOTIDE SEQUENCE [LARGE SCALE GENOMIC DNA]</scope>
</reference>
<dbReference type="GO" id="GO:0030488">
    <property type="term" value="P:tRNA methylation"/>
    <property type="evidence" value="ECO:0007669"/>
    <property type="project" value="InterPro"/>
</dbReference>
<dbReference type="EMBL" id="LSMT01000505">
    <property type="protein sequence ID" value="PFX16989.1"/>
    <property type="molecule type" value="Genomic_DNA"/>
</dbReference>
<evidence type="ECO:0000313" key="11">
    <source>
        <dbReference type="Proteomes" id="UP000225706"/>
    </source>
</evidence>
<dbReference type="InterPro" id="IPR056921">
    <property type="entry name" value="TARBP1_dom"/>
</dbReference>
<dbReference type="InterPro" id="IPR029028">
    <property type="entry name" value="Alpha/beta_knot_MTases"/>
</dbReference>
<keyword evidence="2" id="KW-0813">Transport</keyword>
<sequence length="1876" mass="212707">MADLFQFICANSDHSQILPVLKHFIERKDVILDTNFLESLKLVLDTLEKSKDFGEDVAAKVLFEICWPIVYKSVDTNQPSVHRRKRLHLCYDIIAFCCSIFPETLLPSVSEKCLHILKRYVVELGSTDENAVEVSVTLDLIGNLVKPAALNPSKRTRIISGELGNTLFQELLNVLPFATESLCGKATSLVLPNFLEFNRESRCEAVWSMVKQIFESQVAGSIPGTFNQTYAILCGLADFFYTNGNNSLFHKAKFWEIIQKGLVLEEPLSRKRAMYLLKRTLDLLDKQPQDLLVQGEKGMQIFCWSCSKKDSLMRVWQDYVLLMETLEEKQGHLIKPVLPRISSIICATKKDNNGDVMLDISWLLTLYQRAAQHDTKSICRWAILDLLCMDLCDSPLLNTCYWWFIYGPLMSMLAEYAIYTRADEGLRGDPPPVGAALVTFFPEFVKALAAVDRLSFCSGLLSAVVKQEFSQVPLVFISQMLASLPPCPVWDTRAMASIRDIFPLFRPFCPHLTSAIQSFLLKAVINLCDPKRVSWKDIGDFLSLFSKDDCLSRGSTLWEAVVQWVWEIRDLVRHESFSQDKTGFSGLFDHLREGVEVLLNEDKLELTTSDPEMQSVIRLISIACDAHLKFSKNSSKRKQPVDDIFQKIVEVLQHASRHVYASEGRSQRAAMMLSGILELMNTAATKNTNGKTDGIVAKTQEVDGSMEIIENVIGRSGAEIFELLLRKLTTLSVNSSQIDNNPAFLELTDQLLTFTTVSGNSSQSLEVWHQFVQDLTQRSRSLVLEKQLDREQLTLSDWRAFVLSMKCSAWCCTALRTKPDLYTTRLASTLLQTVTELDLSTEFPTPKFLYPVEVRGESSAESSVFLKKGWGRLVSDFIEAQWQCVQFLLEESQGSSDGRDMELGSKLERFLADLPDAALEALSLGSGLAVLPVIRCVRLLTPRMLQADDSLCSQALEAVWWTFQDRQKRDQVWFWKTLREVTQVFFNPCLLILAEDHPVTAFVRRYWGELSVLGEYRPGIMNHVIGPCCEFWAGSPSDRFLGNLTYQISDENRKQSLDVYLDFITEACFFGPRERKTARGTNYVLEYVRRLGVERVICPFNMDELREDTRVRVNAINVLMTLDPMDTQDAKLLQSLVEALISKDGELSEDKPRSSINSYSHRRKHRVWQTVLVVLSRFFDADALDEMFASRVLDGIFRAIRSENQASVRNFLQWGVVLTLGKRRTSRPITSVSRDLHPGALDRESSAPTTGQQGLAPTDKKSGERAGGYPDREVQAYAQVTLQKMWLTCQRENLHDVTSNHAIIQSCVHFLETNNESVRQKVRLLGDFFFLDVHPHRDLSIQTLFETLPRLTEVTDEEWISPKVFTGGWLGKHVWGSREHGLGVLPLYNPDDTQLAQISNGPYFNYGENVGEQIRRRLAGERTNNKNIAQMTDLARTSEVQSSDVQKKIFPWKVIPPDADMMSEMQQQRLANLQKSSAGSLIVVASLIDKAPNLGGLCRTCEIFGVQTLVLSNSHVIEDIQFKSLSVTAAKWMNIDEARESELKSYLERMRHEGYTLIGVEQTANSVHLTRYQFPHKSLLLLGNEKEGIPVELIQMLDVCVEIPQFDKLTDPQVWLEAATQIFYSLGVVFRGLIAMTSYNDVHNDCKRDSILVSTINCGTSIFASIVIFSILGFKAHHSYHECLNLYGGILCIDSFLVGLLFCQRSGEYWLQMLIRSVAPFPVLFIGFFELIAVHYIYGASKFEDDVEYMIGSRPGWYWKITWRFVAPFLVFGILVTSIVNMGIKPIAYSAWHPELADVVPNQYPNWGYVLIVILILSSCFFIPFTFILRRIGFTKYVRGNGVIPPGSLTPQLSRAALNLSEESLARTDDDEKYDS</sequence>
<feature type="transmembrane region" description="Helical" evidence="8">
    <location>
        <begin position="1651"/>
        <end position="1672"/>
    </location>
</feature>
<dbReference type="InterPro" id="IPR029026">
    <property type="entry name" value="tRNA_m1G_MTases_N"/>
</dbReference>
<feature type="binding site" evidence="6">
    <location>
        <position position="1625"/>
    </location>
    <ligand>
        <name>Na(+)</name>
        <dbReference type="ChEBI" id="CHEBI:29101"/>
        <label>1</label>
    </ligand>
</feature>
<dbReference type="PANTHER" id="PTHR12029">
    <property type="entry name" value="RNA METHYLTRANSFERASE"/>
    <property type="match status" value="1"/>
</dbReference>
<dbReference type="SUPFAM" id="SSF75217">
    <property type="entry name" value="alpha/beta knot"/>
    <property type="match status" value="1"/>
</dbReference>
<keyword evidence="10" id="KW-0489">Methyltransferase</keyword>
<dbReference type="InterPro" id="IPR000175">
    <property type="entry name" value="Na/ntran_symport"/>
</dbReference>
<evidence type="ECO:0000256" key="1">
    <source>
        <dbReference type="ARBA" id="ARBA00004141"/>
    </source>
</evidence>
<keyword evidence="6" id="KW-0915">Sodium</keyword>
<dbReference type="InterPro" id="IPR044748">
    <property type="entry name" value="Trm3/TARBP1_C"/>
</dbReference>
<feature type="transmembrane region" description="Helical" evidence="8">
    <location>
        <begin position="1804"/>
        <end position="1829"/>
    </location>
</feature>
<comment type="subcellular location">
    <subcellularLocation>
        <location evidence="1">Membrane</location>
        <topology evidence="1">Multi-pass membrane protein</topology>
    </subcellularLocation>
</comment>
<dbReference type="InterPro" id="IPR016024">
    <property type="entry name" value="ARM-type_fold"/>
</dbReference>
<feature type="transmembrane region" description="Helical" evidence="8">
    <location>
        <begin position="1761"/>
        <end position="1784"/>
    </location>
</feature>
<dbReference type="InterPro" id="IPR045330">
    <property type="entry name" value="TRM3/TARBP1"/>
</dbReference>
<dbReference type="Proteomes" id="UP000225706">
    <property type="component" value="Unassembled WGS sequence"/>
</dbReference>
<feature type="compositionally biased region" description="Basic and acidic residues" evidence="7">
    <location>
        <begin position="1234"/>
        <end position="1245"/>
    </location>
</feature>
<feature type="domain" description="TARBP1" evidence="9">
    <location>
        <begin position="271"/>
        <end position="352"/>
    </location>
</feature>
<keyword evidence="3 8" id="KW-0812">Transmembrane</keyword>
<keyword evidence="6" id="KW-0479">Metal-binding</keyword>
<accession>A0A2B4RJJ5</accession>
<evidence type="ECO:0000313" key="10">
    <source>
        <dbReference type="EMBL" id="PFX16989.1"/>
    </source>
</evidence>
<keyword evidence="4 8" id="KW-1133">Transmembrane helix</keyword>
<organism evidence="10 11">
    <name type="scientific">Stylophora pistillata</name>
    <name type="common">Smooth cauliflower coral</name>
    <dbReference type="NCBI Taxonomy" id="50429"/>
    <lineage>
        <taxon>Eukaryota</taxon>
        <taxon>Metazoa</taxon>
        <taxon>Cnidaria</taxon>
        <taxon>Anthozoa</taxon>
        <taxon>Hexacorallia</taxon>
        <taxon>Scleractinia</taxon>
        <taxon>Astrocoeniina</taxon>
        <taxon>Pocilloporidae</taxon>
        <taxon>Stylophora</taxon>
    </lineage>
</organism>
<dbReference type="InterPro" id="IPR037272">
    <property type="entry name" value="SNS_sf"/>
</dbReference>
<name>A0A2B4RJJ5_STYPI</name>
<evidence type="ECO:0000256" key="6">
    <source>
        <dbReference type="PIRSR" id="PIRSR600175-1"/>
    </source>
</evidence>
<evidence type="ECO:0000256" key="7">
    <source>
        <dbReference type="SAM" id="MobiDB-lite"/>
    </source>
</evidence>
<evidence type="ECO:0000259" key="9">
    <source>
        <dbReference type="Pfam" id="PF25050"/>
    </source>
</evidence>
<feature type="transmembrane region" description="Helical" evidence="8">
    <location>
        <begin position="1684"/>
        <end position="1702"/>
    </location>
</feature>
<feature type="region of interest" description="Disordered" evidence="7">
    <location>
        <begin position="1228"/>
        <end position="1270"/>
    </location>
</feature>
<evidence type="ECO:0000256" key="2">
    <source>
        <dbReference type="ARBA" id="ARBA00022448"/>
    </source>
</evidence>
<keyword evidence="5 8" id="KW-0472">Membrane</keyword>
<keyword evidence="10" id="KW-0808">Transferase</keyword>
<dbReference type="PANTHER" id="PTHR12029:SF11">
    <property type="entry name" value="METHYLTRANSFERASE TARBP1-RELATED"/>
    <property type="match status" value="1"/>
</dbReference>
<dbReference type="Gene3D" id="3.40.1280.10">
    <property type="match status" value="1"/>
</dbReference>
<dbReference type="GO" id="GO:0016423">
    <property type="term" value="F:tRNA (guanine) methyltransferase activity"/>
    <property type="evidence" value="ECO:0007669"/>
    <property type="project" value="InterPro"/>
</dbReference>
<evidence type="ECO:0000256" key="4">
    <source>
        <dbReference type="ARBA" id="ARBA00022989"/>
    </source>
</evidence>
<dbReference type="OrthoDB" id="241340at2759"/>
<protein>
    <submittedName>
        <fullName evidence="10">Putative methyltransferase TARBP1</fullName>
    </submittedName>
</protein>
<dbReference type="SUPFAM" id="SSF161070">
    <property type="entry name" value="SNF-like"/>
    <property type="match status" value="1"/>
</dbReference>
<dbReference type="STRING" id="50429.A0A2B4RJJ5"/>
<feature type="compositionally biased region" description="Basic and acidic residues" evidence="7">
    <location>
        <begin position="1258"/>
        <end position="1270"/>
    </location>
</feature>
<dbReference type="SUPFAM" id="SSF48371">
    <property type="entry name" value="ARM repeat"/>
    <property type="match status" value="1"/>
</dbReference>
<dbReference type="Pfam" id="PF25050">
    <property type="entry name" value="TARBP1"/>
    <property type="match status" value="1"/>
</dbReference>
<evidence type="ECO:0000256" key="8">
    <source>
        <dbReference type="SAM" id="Phobius"/>
    </source>
</evidence>
<dbReference type="GO" id="GO:0046872">
    <property type="term" value="F:metal ion binding"/>
    <property type="evidence" value="ECO:0007669"/>
    <property type="project" value="UniProtKB-KW"/>
</dbReference>
<dbReference type="GO" id="GO:0003723">
    <property type="term" value="F:RNA binding"/>
    <property type="evidence" value="ECO:0007669"/>
    <property type="project" value="InterPro"/>
</dbReference>
<dbReference type="CDD" id="cd18091">
    <property type="entry name" value="SpoU-like_TRM3-like"/>
    <property type="match status" value="1"/>
</dbReference>
<dbReference type="GO" id="GO:0016020">
    <property type="term" value="C:membrane"/>
    <property type="evidence" value="ECO:0007669"/>
    <property type="project" value="UniProtKB-SubCell"/>
</dbReference>
<evidence type="ECO:0000256" key="5">
    <source>
        <dbReference type="ARBA" id="ARBA00023136"/>
    </source>
</evidence>
<evidence type="ECO:0000256" key="3">
    <source>
        <dbReference type="ARBA" id="ARBA00022692"/>
    </source>
</evidence>
<feature type="transmembrane region" description="Helical" evidence="8">
    <location>
        <begin position="1722"/>
        <end position="1740"/>
    </location>
</feature>
<proteinExistence type="predicted"/>
<gene>
    <name evidence="10" type="primary">TARBP1</name>
    <name evidence="10" type="ORF">AWC38_SpisGene18714</name>
</gene>
<feature type="binding site" evidence="6">
    <location>
        <position position="1657"/>
    </location>
    <ligand>
        <name>Na(+)</name>
        <dbReference type="ChEBI" id="CHEBI:29101"/>
        <label>1</label>
    </ligand>
</feature>
<dbReference type="Pfam" id="PF00209">
    <property type="entry name" value="SNF"/>
    <property type="match status" value="2"/>
</dbReference>
<keyword evidence="11" id="KW-1185">Reference proteome</keyword>